<reference evidence="2" key="1">
    <citation type="journal article" date="2014" name="Genome Biol. Evol.">
        <title>Pangenome evidence for extensive interdomain horizontal transfer affecting lineage core and shell genes in uncultured planktonic thaumarchaeota and euryarchaeota.</title>
        <authorList>
            <person name="Deschamps P."/>
            <person name="Zivanovic Y."/>
            <person name="Moreira D."/>
            <person name="Rodriguez-Valera F."/>
            <person name="Lopez-Garcia P."/>
        </authorList>
    </citation>
    <scope>NUCLEOTIDE SEQUENCE</scope>
</reference>
<protein>
    <submittedName>
        <fullName evidence="2">5 10-methylenetetrahydrofolate reductase-like protein</fullName>
    </submittedName>
</protein>
<sequence>MLWIYRSKVLIMYNQKPIMTVRYEINPPKISDDGQNARNILFERIKMISSVCNGIHLTDSVLGIPRVSPFEIAKQIRESNKKIKITCSLRVRDKNLNDIEKIVEQSIGTVDGILVLMGDKSDTISSKVELIPSKVVNTLNDNGFGKKLELFLSIPSNPNFVKIQKKIDAKPAGFFTQVIHSKEQIEKISDGLGSNGFKIIPCLLLPSQNNLKSAEFLKIDWSNYKENIGGFINEIHSITGDILITSPNDFKRAYETISKLAS</sequence>
<dbReference type="AlphaFoldDB" id="A0A075GTE3"/>
<keyword evidence="1" id="KW-0560">Oxidoreductase</keyword>
<dbReference type="Gene3D" id="3.20.20.220">
    <property type="match status" value="1"/>
</dbReference>
<evidence type="ECO:0000256" key="1">
    <source>
        <dbReference type="ARBA" id="ARBA00023002"/>
    </source>
</evidence>
<dbReference type="InterPro" id="IPR029041">
    <property type="entry name" value="FAD-linked_oxidoreductase-like"/>
</dbReference>
<evidence type="ECO:0000313" key="2">
    <source>
        <dbReference type="EMBL" id="AIF06994.1"/>
    </source>
</evidence>
<dbReference type="SUPFAM" id="SSF51730">
    <property type="entry name" value="FAD-linked oxidoreductase"/>
    <property type="match status" value="1"/>
</dbReference>
<dbReference type="EMBL" id="KF900788">
    <property type="protein sequence ID" value="AIF06994.1"/>
    <property type="molecule type" value="Genomic_DNA"/>
</dbReference>
<name>A0A075GTE3_9ARCH</name>
<organism evidence="2">
    <name type="scientific">uncultured marine thaumarchaeote KM3_198_G09</name>
    <dbReference type="NCBI Taxonomy" id="1456089"/>
    <lineage>
        <taxon>Archaea</taxon>
        <taxon>Nitrososphaerota</taxon>
        <taxon>environmental samples</taxon>
    </lineage>
</organism>
<proteinExistence type="predicted"/>
<dbReference type="GO" id="GO:0016491">
    <property type="term" value="F:oxidoreductase activity"/>
    <property type="evidence" value="ECO:0007669"/>
    <property type="project" value="UniProtKB-KW"/>
</dbReference>
<accession>A0A075GTE3</accession>